<evidence type="ECO:0000313" key="6">
    <source>
        <dbReference type="Proteomes" id="UP000201465"/>
    </source>
</evidence>
<dbReference type="PANTHER" id="PTHR44167:SF24">
    <property type="entry name" value="SERINE_THREONINE-PROTEIN KINASE CHK2"/>
    <property type="match status" value="1"/>
</dbReference>
<name>A0A1M7XUT8_9VIRU</name>
<keyword evidence="6" id="KW-1185">Reference proteome</keyword>
<dbReference type="InterPro" id="IPR017441">
    <property type="entry name" value="Protein_kinase_ATP_BS"/>
</dbReference>
<dbReference type="RefSeq" id="YP_009329314.1">
    <property type="nucleotide sequence ID" value="NC_032108.1"/>
</dbReference>
<dbReference type="PROSITE" id="PS00108">
    <property type="entry name" value="PROTEIN_KINASE_ST"/>
    <property type="match status" value="1"/>
</dbReference>
<reference evidence="5 6" key="1">
    <citation type="submission" date="2016-11" db="EMBL/GenBank/DDBJ databases">
        <authorList>
            <consortium name="Urmite Genomes"/>
        </authorList>
    </citation>
    <scope>NUCLEOTIDE SEQUENCE [LARGE SCALE GENOMIC DNA]</scope>
    <source>
        <strain evidence="5 6">A11</strain>
    </source>
</reference>
<dbReference type="KEGG" id="vg:30523345"/>
<dbReference type="EMBL" id="LT671577">
    <property type="protein sequence ID" value="SHO33442.1"/>
    <property type="molecule type" value="Genomic_DNA"/>
</dbReference>
<gene>
    <name evidence="5" type="ORF">BQ3484_374</name>
</gene>
<dbReference type="GO" id="GO:0004674">
    <property type="term" value="F:protein serine/threonine kinase activity"/>
    <property type="evidence" value="ECO:0007669"/>
    <property type="project" value="TreeGrafter"/>
</dbReference>
<evidence type="ECO:0000256" key="3">
    <source>
        <dbReference type="PROSITE-ProRule" id="PRU10141"/>
    </source>
</evidence>
<dbReference type="SUPFAM" id="SSF47954">
    <property type="entry name" value="Cyclin-like"/>
    <property type="match status" value="1"/>
</dbReference>
<dbReference type="InterPro" id="IPR036915">
    <property type="entry name" value="Cyclin-like_sf"/>
</dbReference>
<evidence type="ECO:0000256" key="1">
    <source>
        <dbReference type="ARBA" id="ARBA00022741"/>
    </source>
</evidence>
<sequence>MLSMGQYLERLGQGSYGTVYKFKREEQTKALCSEQLFAIKVFDGSDQSQGVPSASEMAFAMILDHPHIIKHHEIMYNSQKGTFKLLMELADHDLEHVIEKEKPGRELCYNYFLQLCSAVKYLHDANIAHFDIKPTNCLFKQGVLKLCDFGLSRFTFVEETNVRPTFAAPETYYLMGNSYRNVHAIYNRSRHCPKVADIWSLGETLFFILTGKVMFDEDRKGMLQKAEFSKDREGFLKKHALLPEEIDLLLSLLELGTNVRAKIEQVIQHKLFANLTFPSYEPLSLPVLPGSEPKDNSTAKSMQRTVANWNLSSSLIQASNTMYYHLYRKYWRRESLLWACCLYLCSKMYNGRDILMGDILFLVGERYSEMEVLHMEKTIFLELKQRCLFSLVN</sequence>
<dbReference type="Pfam" id="PF00069">
    <property type="entry name" value="Pkinase"/>
    <property type="match status" value="1"/>
</dbReference>
<dbReference type="Proteomes" id="UP000201465">
    <property type="component" value="Segment"/>
</dbReference>
<dbReference type="PROSITE" id="PS00107">
    <property type="entry name" value="PROTEIN_KINASE_ATP"/>
    <property type="match status" value="1"/>
</dbReference>
<dbReference type="SUPFAM" id="SSF56112">
    <property type="entry name" value="Protein kinase-like (PK-like)"/>
    <property type="match status" value="1"/>
</dbReference>
<dbReference type="SMART" id="SM00220">
    <property type="entry name" value="S_TKc"/>
    <property type="match status" value="1"/>
</dbReference>
<dbReference type="InterPro" id="IPR011009">
    <property type="entry name" value="Kinase-like_dom_sf"/>
</dbReference>
<evidence type="ECO:0000259" key="4">
    <source>
        <dbReference type="PROSITE" id="PS50011"/>
    </source>
</evidence>
<dbReference type="Gene3D" id="1.10.510.10">
    <property type="entry name" value="Transferase(Phosphotransferase) domain 1"/>
    <property type="match status" value="1"/>
</dbReference>
<dbReference type="PROSITE" id="PS50011">
    <property type="entry name" value="PROTEIN_KINASE_DOM"/>
    <property type="match status" value="1"/>
</dbReference>
<feature type="binding site" evidence="3">
    <location>
        <position position="40"/>
    </location>
    <ligand>
        <name>ATP</name>
        <dbReference type="ChEBI" id="CHEBI:30616"/>
    </ligand>
</feature>
<keyword evidence="1 3" id="KW-0547">Nucleotide-binding</keyword>
<keyword evidence="2 3" id="KW-0067">ATP-binding</keyword>
<dbReference type="PANTHER" id="PTHR44167">
    <property type="entry name" value="OVARIAN-SPECIFIC SERINE/THREONINE-PROTEIN KINASE LOK-RELATED"/>
    <property type="match status" value="1"/>
</dbReference>
<protein>
    <submittedName>
        <fullName evidence="5">Testis-specific serine/threonine-protein kinase 1-like</fullName>
    </submittedName>
</protein>
<keyword evidence="5" id="KW-0418">Kinase</keyword>
<keyword evidence="5" id="KW-0808">Transferase</keyword>
<feature type="domain" description="Protein kinase" evidence="4">
    <location>
        <begin position="5"/>
        <end position="272"/>
    </location>
</feature>
<dbReference type="OrthoDB" id="18267at10239"/>
<dbReference type="InterPro" id="IPR008271">
    <property type="entry name" value="Ser/Thr_kinase_AS"/>
</dbReference>
<dbReference type="GeneID" id="30523345"/>
<organism evidence="5 6">
    <name type="scientific">Cedratvirus A11</name>
    <dbReference type="NCBI Taxonomy" id="1903266"/>
    <lineage>
        <taxon>Viruses</taxon>
        <taxon>Pithoviruses</taxon>
        <taxon>Orthocedratvirinae</taxon>
        <taxon>Alphacedratvirus</taxon>
        <taxon>Alphacedratvirus aljazairmassiliense</taxon>
    </lineage>
</organism>
<dbReference type="InterPro" id="IPR000719">
    <property type="entry name" value="Prot_kinase_dom"/>
</dbReference>
<evidence type="ECO:0000313" key="5">
    <source>
        <dbReference type="EMBL" id="SHO33442.1"/>
    </source>
</evidence>
<proteinExistence type="predicted"/>
<evidence type="ECO:0000256" key="2">
    <source>
        <dbReference type="ARBA" id="ARBA00022840"/>
    </source>
</evidence>
<dbReference type="GO" id="GO:0005524">
    <property type="term" value="F:ATP binding"/>
    <property type="evidence" value="ECO:0007669"/>
    <property type="project" value="UniProtKB-UniRule"/>
</dbReference>
<accession>A0A1M7XUT8</accession>